<keyword evidence="3" id="KW-1185">Reference proteome</keyword>
<accession>A0A1H9QXP0</accession>
<organism evidence="2 3">
    <name type="scientific">Lentzea xinjiangensis</name>
    <dbReference type="NCBI Taxonomy" id="402600"/>
    <lineage>
        <taxon>Bacteria</taxon>
        <taxon>Bacillati</taxon>
        <taxon>Actinomycetota</taxon>
        <taxon>Actinomycetes</taxon>
        <taxon>Pseudonocardiales</taxon>
        <taxon>Pseudonocardiaceae</taxon>
        <taxon>Lentzea</taxon>
    </lineage>
</organism>
<evidence type="ECO:0000313" key="3">
    <source>
        <dbReference type="Proteomes" id="UP000199352"/>
    </source>
</evidence>
<dbReference type="Proteomes" id="UP000199352">
    <property type="component" value="Unassembled WGS sequence"/>
</dbReference>
<proteinExistence type="predicted"/>
<protein>
    <submittedName>
        <fullName evidence="2">Uncharacterized protein</fullName>
    </submittedName>
</protein>
<sequence length="68" mass="7274">MLAKHDNDVHGNPKTCRTTKLCGATARAGAAAFTTEATVEARLPDVHGNLRASGQKPKTSPRERRFSA</sequence>
<name>A0A1H9QXP0_9PSEU</name>
<gene>
    <name evidence="2" type="ORF">SAMN05216188_113233</name>
</gene>
<evidence type="ECO:0000313" key="2">
    <source>
        <dbReference type="EMBL" id="SER65228.1"/>
    </source>
</evidence>
<feature type="region of interest" description="Disordered" evidence="1">
    <location>
        <begin position="44"/>
        <end position="68"/>
    </location>
</feature>
<evidence type="ECO:0000256" key="1">
    <source>
        <dbReference type="SAM" id="MobiDB-lite"/>
    </source>
</evidence>
<reference evidence="3" key="1">
    <citation type="submission" date="2016-10" db="EMBL/GenBank/DDBJ databases">
        <authorList>
            <person name="Varghese N."/>
            <person name="Submissions S."/>
        </authorList>
    </citation>
    <scope>NUCLEOTIDE SEQUENCE [LARGE SCALE GENOMIC DNA]</scope>
    <source>
        <strain evidence="3">CGMCC 4.3525</strain>
    </source>
</reference>
<dbReference type="EMBL" id="FOFR01000013">
    <property type="protein sequence ID" value="SER65228.1"/>
    <property type="molecule type" value="Genomic_DNA"/>
</dbReference>
<dbReference type="AlphaFoldDB" id="A0A1H9QXP0"/>